<reference evidence="2 3" key="1">
    <citation type="submission" date="2021-04" db="EMBL/GenBank/DDBJ databases">
        <title>Genome analysis of Polyangium sp.</title>
        <authorList>
            <person name="Li Y."/>
            <person name="Wang J."/>
        </authorList>
    </citation>
    <scope>NUCLEOTIDE SEQUENCE [LARGE SCALE GENOMIC DNA]</scope>
    <source>
        <strain evidence="2 3">SDU14</strain>
    </source>
</reference>
<evidence type="ECO:0000256" key="1">
    <source>
        <dbReference type="SAM" id="SignalP"/>
    </source>
</evidence>
<gene>
    <name evidence="2" type="ORF">KEG57_15775</name>
</gene>
<accession>A0A9X3X5Y0</accession>
<keyword evidence="3" id="KW-1185">Reference proteome</keyword>
<comment type="caution">
    <text evidence="2">The sequence shown here is derived from an EMBL/GenBank/DDBJ whole genome shotgun (WGS) entry which is preliminary data.</text>
</comment>
<keyword evidence="1" id="KW-0732">Signal</keyword>
<protein>
    <recommendedName>
        <fullName evidence="4">DUF2846 domain-containing protein</fullName>
    </recommendedName>
</protein>
<evidence type="ECO:0008006" key="4">
    <source>
        <dbReference type="Google" id="ProtNLM"/>
    </source>
</evidence>
<dbReference type="RefSeq" id="WP_272418802.1">
    <property type="nucleotide sequence ID" value="NZ_JAGTJJ010000006.1"/>
</dbReference>
<proteinExistence type="predicted"/>
<evidence type="ECO:0000313" key="3">
    <source>
        <dbReference type="Proteomes" id="UP001151081"/>
    </source>
</evidence>
<dbReference type="PROSITE" id="PS51257">
    <property type="entry name" value="PROKAR_LIPOPROTEIN"/>
    <property type="match status" value="1"/>
</dbReference>
<sequence>MLARRALLLALASLAGLLALSCTKYELALHENAPPGAFGPLPPNAARICVVRPYAVASLVPAVVRDNGRLVGMTKGPSYFCYLAEPGVHKIVSRYGDDVDAELGSDTLVDTTLTAAPGGHYFLHHDVSAILTLSVGWVEAARANEMISECDYAELVDVPSKETLPVPGEIVPASRPQ</sequence>
<dbReference type="EMBL" id="JAGTJJ010000006">
    <property type="protein sequence ID" value="MDC3981976.1"/>
    <property type="molecule type" value="Genomic_DNA"/>
</dbReference>
<dbReference type="Proteomes" id="UP001151081">
    <property type="component" value="Unassembled WGS sequence"/>
</dbReference>
<organism evidence="2 3">
    <name type="scientific">Polyangium jinanense</name>
    <dbReference type="NCBI Taxonomy" id="2829994"/>
    <lineage>
        <taxon>Bacteria</taxon>
        <taxon>Pseudomonadati</taxon>
        <taxon>Myxococcota</taxon>
        <taxon>Polyangia</taxon>
        <taxon>Polyangiales</taxon>
        <taxon>Polyangiaceae</taxon>
        <taxon>Polyangium</taxon>
    </lineage>
</organism>
<evidence type="ECO:0000313" key="2">
    <source>
        <dbReference type="EMBL" id="MDC3981976.1"/>
    </source>
</evidence>
<feature type="chain" id="PRO_5040770590" description="DUF2846 domain-containing protein" evidence="1">
    <location>
        <begin position="22"/>
        <end position="177"/>
    </location>
</feature>
<dbReference type="AlphaFoldDB" id="A0A9X3X5Y0"/>
<name>A0A9X3X5Y0_9BACT</name>
<feature type="signal peptide" evidence="1">
    <location>
        <begin position="1"/>
        <end position="21"/>
    </location>
</feature>